<dbReference type="AlphaFoldDB" id="A0A4R8REB4"/>
<dbReference type="Pfam" id="PF05368">
    <property type="entry name" value="NmrA"/>
    <property type="match status" value="1"/>
</dbReference>
<dbReference type="InterPro" id="IPR036291">
    <property type="entry name" value="NAD(P)-bd_dom_sf"/>
</dbReference>
<dbReference type="GO" id="GO:0016491">
    <property type="term" value="F:oxidoreductase activity"/>
    <property type="evidence" value="ECO:0007669"/>
    <property type="project" value="UniProtKB-KW"/>
</dbReference>
<dbReference type="PANTHER" id="PTHR47706:SF4">
    <property type="entry name" value="NMRA-LIKE DOMAIN-CONTAINING PROTEIN"/>
    <property type="match status" value="1"/>
</dbReference>
<sequence>MAVIAVAGGTGNVGRTLVEAIIATGKHDVKILARKVHFQDSESAIIPNAEVEKATGASILVVDYADVAATAKALEENNVHTVISAINTLALPGAPEPQEIELIKAADASKTTKRFITSGWGIPHNESQINDLASVPHKLRAQAFVKNETGLEHTVIHNGFFLDYWGPRAEKSHMTPLALFVDIPGHAAAIPGTGDVPAVFTHTRDVARFVAAALDLDRWEPEFYVVGDKLTLNELLAIAESAKGAKFNVAYDSVEKLRASEPTELPSQIPAYPFFPKQAYQAFAATFGLWFAGGVFDIPPAGTETLNDVFPDIKTWKAKDLLEKSWKA</sequence>
<evidence type="ECO:0000256" key="1">
    <source>
        <dbReference type="ARBA" id="ARBA00005725"/>
    </source>
</evidence>
<keyword evidence="6" id="KW-1185">Reference proteome</keyword>
<dbReference type="STRING" id="5466.A0A4R8REB4"/>
<comment type="similarity">
    <text evidence="1">Belongs to the NmrA-type oxidoreductase family. Isoflavone reductase subfamily.</text>
</comment>
<dbReference type="EMBL" id="RYZW01000048">
    <property type="protein sequence ID" value="TDZ55140.1"/>
    <property type="molecule type" value="Genomic_DNA"/>
</dbReference>
<feature type="domain" description="NmrA-like" evidence="4">
    <location>
        <begin position="3"/>
        <end position="256"/>
    </location>
</feature>
<dbReference type="Gene3D" id="3.40.50.720">
    <property type="entry name" value="NAD(P)-binding Rossmann-like Domain"/>
    <property type="match status" value="1"/>
</dbReference>
<evidence type="ECO:0000313" key="5">
    <source>
        <dbReference type="EMBL" id="TDZ55140.1"/>
    </source>
</evidence>
<evidence type="ECO:0000313" key="6">
    <source>
        <dbReference type="Proteomes" id="UP000295703"/>
    </source>
</evidence>
<dbReference type="SUPFAM" id="SSF51735">
    <property type="entry name" value="NAD(P)-binding Rossmann-fold domains"/>
    <property type="match status" value="1"/>
</dbReference>
<evidence type="ECO:0000256" key="3">
    <source>
        <dbReference type="ARBA" id="ARBA00023002"/>
    </source>
</evidence>
<dbReference type="Proteomes" id="UP000295703">
    <property type="component" value="Unassembled WGS sequence"/>
</dbReference>
<proteinExistence type="inferred from homology"/>
<name>A0A4R8REB4_COLTR</name>
<gene>
    <name evidence="5" type="primary">BOA1-4</name>
    <name evidence="5" type="ORF">CTRI78_v005705</name>
</gene>
<dbReference type="PANTHER" id="PTHR47706">
    <property type="entry name" value="NMRA-LIKE FAMILY PROTEIN"/>
    <property type="match status" value="1"/>
</dbReference>
<evidence type="ECO:0000259" key="4">
    <source>
        <dbReference type="Pfam" id="PF05368"/>
    </source>
</evidence>
<comment type="caution">
    <text evidence="5">The sequence shown here is derived from an EMBL/GenBank/DDBJ whole genome shotgun (WGS) entry which is preliminary data.</text>
</comment>
<dbReference type="InterPro" id="IPR008030">
    <property type="entry name" value="NmrA-like"/>
</dbReference>
<evidence type="ECO:0000256" key="2">
    <source>
        <dbReference type="ARBA" id="ARBA00022857"/>
    </source>
</evidence>
<keyword evidence="2" id="KW-0521">NADP</keyword>
<protein>
    <submittedName>
        <fullName evidence="5">Oxidoreductase BOA1</fullName>
    </submittedName>
</protein>
<organism evidence="5 6">
    <name type="scientific">Colletotrichum trifolii</name>
    <dbReference type="NCBI Taxonomy" id="5466"/>
    <lineage>
        <taxon>Eukaryota</taxon>
        <taxon>Fungi</taxon>
        <taxon>Dikarya</taxon>
        <taxon>Ascomycota</taxon>
        <taxon>Pezizomycotina</taxon>
        <taxon>Sordariomycetes</taxon>
        <taxon>Hypocreomycetidae</taxon>
        <taxon>Glomerellales</taxon>
        <taxon>Glomerellaceae</taxon>
        <taxon>Colletotrichum</taxon>
        <taxon>Colletotrichum orbiculare species complex</taxon>
    </lineage>
</organism>
<accession>A0A4R8REB4</accession>
<dbReference type="InterPro" id="IPR051609">
    <property type="entry name" value="NmrA/Isoflavone_reductase-like"/>
</dbReference>
<reference evidence="5 6" key="1">
    <citation type="submission" date="2018-12" db="EMBL/GenBank/DDBJ databases">
        <title>Genome sequence and assembly of Colletotrichum trifolii.</title>
        <authorList>
            <person name="Gan P."/>
            <person name="Shirasu K."/>
        </authorList>
    </citation>
    <scope>NUCLEOTIDE SEQUENCE [LARGE SCALE GENOMIC DNA]</scope>
    <source>
        <strain evidence="5 6">543-2</strain>
    </source>
</reference>
<dbReference type="Gene3D" id="3.90.25.10">
    <property type="entry name" value="UDP-galactose 4-epimerase, domain 1"/>
    <property type="match status" value="1"/>
</dbReference>
<keyword evidence="3" id="KW-0560">Oxidoreductase</keyword>